<dbReference type="InterPro" id="IPR047650">
    <property type="entry name" value="Transpos_IS110"/>
</dbReference>
<dbReference type="Proteomes" id="UP000199657">
    <property type="component" value="Unassembled WGS sequence"/>
</dbReference>
<evidence type="ECO:0000256" key="1">
    <source>
        <dbReference type="SAM" id="Coils"/>
    </source>
</evidence>
<proteinExistence type="predicted"/>
<dbReference type="InterPro" id="IPR002525">
    <property type="entry name" value="Transp_IS110-like_N"/>
</dbReference>
<feature type="domain" description="Transposase IS110-like N-terminal" evidence="2">
    <location>
        <begin position="4"/>
        <end position="153"/>
    </location>
</feature>
<dbReference type="InterPro" id="IPR003346">
    <property type="entry name" value="Transposase_20"/>
</dbReference>
<dbReference type="NCBIfam" id="NF033542">
    <property type="entry name" value="transpos_IS110"/>
    <property type="match status" value="1"/>
</dbReference>
<evidence type="ECO:0000259" key="3">
    <source>
        <dbReference type="Pfam" id="PF02371"/>
    </source>
</evidence>
<evidence type="ECO:0000313" key="5">
    <source>
        <dbReference type="Proteomes" id="UP000199657"/>
    </source>
</evidence>
<feature type="domain" description="Transposase IS116/IS110/IS902 C-terminal" evidence="3">
    <location>
        <begin position="201"/>
        <end position="283"/>
    </location>
</feature>
<evidence type="ECO:0000259" key="2">
    <source>
        <dbReference type="Pfam" id="PF01548"/>
    </source>
</evidence>
<evidence type="ECO:0000313" key="4">
    <source>
        <dbReference type="EMBL" id="SEP01541.1"/>
    </source>
</evidence>
<dbReference type="Pfam" id="PF02371">
    <property type="entry name" value="Transposase_20"/>
    <property type="match status" value="1"/>
</dbReference>
<keyword evidence="5" id="KW-1185">Reference proteome</keyword>
<dbReference type="PANTHER" id="PTHR33055">
    <property type="entry name" value="TRANSPOSASE FOR INSERTION SEQUENCE ELEMENT IS1111A"/>
    <property type="match status" value="1"/>
</dbReference>
<sequence>MHIIGVDVSKKKLHAAYLKDPSEEKTKPKAASNSPEGVDALLTWAQRQTSAAPEAMHFIMEATGVYHEAAAEALIAAGATVSVVNPKHVRRFAESRGIESKTDAHDRRVLALFGHERRPAGWQPPPAHAKQLRTLLDRLDALDDDIQREYNRREKAAIQGNDDVLRSHHTVIGALQRERDRLRQEIDHHIDRHPDLRDTHKLLESIPGIGEQLARHLTAFFALGSFGSAAQAAAYLGLAPKHRQSGTSIHAQPRLAKIGPSPLRAKLYFPSIVALTHNHHIRAMAQRLRSKGKSNMAIIGAAMRKLIHIAFGVIKNQRPYDPALT</sequence>
<reference evidence="4 5" key="1">
    <citation type="submission" date="2016-10" db="EMBL/GenBank/DDBJ databases">
        <authorList>
            <person name="de Groot N.N."/>
        </authorList>
    </citation>
    <scope>NUCLEOTIDE SEQUENCE [LARGE SCALE GENOMIC DNA]</scope>
    <source>
        <strain evidence="4 5">CGMCC 1.6291</strain>
    </source>
</reference>
<dbReference type="RefSeq" id="WP_171909930.1">
    <property type="nucleotide sequence ID" value="NZ_FOEG01000006.1"/>
</dbReference>
<dbReference type="AlphaFoldDB" id="A0A1H8UEE7"/>
<feature type="coiled-coil region" evidence="1">
    <location>
        <begin position="132"/>
        <end position="192"/>
    </location>
</feature>
<dbReference type="EMBL" id="FOEG01000006">
    <property type="protein sequence ID" value="SEP01541.1"/>
    <property type="molecule type" value="Genomic_DNA"/>
</dbReference>
<protein>
    <submittedName>
        <fullName evidence="4">Transposase</fullName>
    </submittedName>
</protein>
<keyword evidence="1" id="KW-0175">Coiled coil</keyword>
<organism evidence="4 5">
    <name type="scientific">Aquisalimonas asiatica</name>
    <dbReference type="NCBI Taxonomy" id="406100"/>
    <lineage>
        <taxon>Bacteria</taxon>
        <taxon>Pseudomonadati</taxon>
        <taxon>Pseudomonadota</taxon>
        <taxon>Gammaproteobacteria</taxon>
        <taxon>Chromatiales</taxon>
        <taxon>Ectothiorhodospiraceae</taxon>
        <taxon>Aquisalimonas</taxon>
    </lineage>
</organism>
<dbReference type="GO" id="GO:0006313">
    <property type="term" value="P:DNA transposition"/>
    <property type="evidence" value="ECO:0007669"/>
    <property type="project" value="InterPro"/>
</dbReference>
<gene>
    <name evidence="4" type="ORF">SAMN04488052_106141</name>
</gene>
<dbReference type="PANTHER" id="PTHR33055:SF3">
    <property type="entry name" value="PUTATIVE TRANSPOSASE FOR IS117-RELATED"/>
    <property type="match status" value="1"/>
</dbReference>
<dbReference type="Pfam" id="PF01548">
    <property type="entry name" value="DEDD_Tnp_IS110"/>
    <property type="match status" value="1"/>
</dbReference>
<accession>A0A1H8UEE7</accession>
<name>A0A1H8UEE7_9GAMM</name>
<dbReference type="GO" id="GO:0003677">
    <property type="term" value="F:DNA binding"/>
    <property type="evidence" value="ECO:0007669"/>
    <property type="project" value="InterPro"/>
</dbReference>
<dbReference type="GO" id="GO:0004803">
    <property type="term" value="F:transposase activity"/>
    <property type="evidence" value="ECO:0007669"/>
    <property type="project" value="InterPro"/>
</dbReference>